<dbReference type="Proteomes" id="UP001501490">
    <property type="component" value="Unassembled WGS sequence"/>
</dbReference>
<dbReference type="Pfam" id="PF13411">
    <property type="entry name" value="MerR_1"/>
    <property type="match status" value="1"/>
</dbReference>
<dbReference type="PANTHER" id="PTHR30204">
    <property type="entry name" value="REDOX-CYCLING DRUG-SENSING TRANSCRIPTIONAL ACTIVATOR SOXR"/>
    <property type="match status" value="1"/>
</dbReference>
<dbReference type="InterPro" id="IPR009061">
    <property type="entry name" value="DNA-bd_dom_put_sf"/>
</dbReference>
<gene>
    <name evidence="4" type="ORF">GCM10022236_23930</name>
</gene>
<dbReference type="EMBL" id="BAABAB010000016">
    <property type="protein sequence ID" value="GAA3620929.1"/>
    <property type="molecule type" value="Genomic_DNA"/>
</dbReference>
<proteinExistence type="predicted"/>
<organism evidence="4 5">
    <name type="scientific">Microlunatus ginsengisoli</name>
    <dbReference type="NCBI Taxonomy" id="363863"/>
    <lineage>
        <taxon>Bacteria</taxon>
        <taxon>Bacillati</taxon>
        <taxon>Actinomycetota</taxon>
        <taxon>Actinomycetes</taxon>
        <taxon>Propionibacteriales</taxon>
        <taxon>Propionibacteriaceae</taxon>
        <taxon>Microlunatus</taxon>
    </lineage>
</organism>
<evidence type="ECO:0000259" key="3">
    <source>
        <dbReference type="PROSITE" id="PS50937"/>
    </source>
</evidence>
<dbReference type="PROSITE" id="PS50937">
    <property type="entry name" value="HTH_MERR_2"/>
    <property type="match status" value="1"/>
</dbReference>
<feature type="domain" description="HTH merR-type" evidence="3">
    <location>
        <begin position="21"/>
        <end position="89"/>
    </location>
</feature>
<dbReference type="SUPFAM" id="SSF46955">
    <property type="entry name" value="Putative DNA-binding domain"/>
    <property type="match status" value="1"/>
</dbReference>
<comment type="caution">
    <text evidence="4">The sequence shown here is derived from an EMBL/GenBank/DDBJ whole genome shotgun (WGS) entry which is preliminary data.</text>
</comment>
<evidence type="ECO:0000313" key="5">
    <source>
        <dbReference type="Proteomes" id="UP001501490"/>
    </source>
</evidence>
<keyword evidence="5" id="KW-1185">Reference proteome</keyword>
<accession>A0ABP6ZZR9</accession>
<dbReference type="Gene3D" id="1.10.1660.10">
    <property type="match status" value="1"/>
</dbReference>
<protein>
    <submittedName>
        <fullName evidence="4">MerR family transcriptional regulator</fullName>
    </submittedName>
</protein>
<dbReference type="SMART" id="SM00422">
    <property type="entry name" value="HTH_MERR"/>
    <property type="match status" value="1"/>
</dbReference>
<dbReference type="PANTHER" id="PTHR30204:SF58">
    <property type="entry name" value="HTH-TYPE TRANSCRIPTIONAL REGULATOR YFMP"/>
    <property type="match status" value="1"/>
</dbReference>
<feature type="region of interest" description="Disordered" evidence="2">
    <location>
        <begin position="98"/>
        <end position="117"/>
    </location>
</feature>
<sequence length="117" mass="12856">MRKVDDNAEDDSTDIDRLRGVYGISVAAELVGTGVQNLRSYEARGLLEPERTSGGTRRYSSADLDRLRRIGDLLAGGLNLAGIRMVLDLEARNEALESRNATLEAQHGRPSRPPSHR</sequence>
<evidence type="ECO:0000256" key="2">
    <source>
        <dbReference type="SAM" id="MobiDB-lite"/>
    </source>
</evidence>
<dbReference type="RefSeq" id="WP_344804722.1">
    <property type="nucleotide sequence ID" value="NZ_BAABAB010000016.1"/>
</dbReference>
<evidence type="ECO:0000256" key="1">
    <source>
        <dbReference type="ARBA" id="ARBA00023125"/>
    </source>
</evidence>
<keyword evidence="1" id="KW-0238">DNA-binding</keyword>
<dbReference type="InterPro" id="IPR000551">
    <property type="entry name" value="MerR-type_HTH_dom"/>
</dbReference>
<evidence type="ECO:0000313" key="4">
    <source>
        <dbReference type="EMBL" id="GAA3620929.1"/>
    </source>
</evidence>
<reference evidence="5" key="1">
    <citation type="journal article" date="2019" name="Int. J. Syst. Evol. Microbiol.">
        <title>The Global Catalogue of Microorganisms (GCM) 10K type strain sequencing project: providing services to taxonomists for standard genome sequencing and annotation.</title>
        <authorList>
            <consortium name="The Broad Institute Genomics Platform"/>
            <consortium name="The Broad Institute Genome Sequencing Center for Infectious Disease"/>
            <person name="Wu L."/>
            <person name="Ma J."/>
        </authorList>
    </citation>
    <scope>NUCLEOTIDE SEQUENCE [LARGE SCALE GENOMIC DNA]</scope>
    <source>
        <strain evidence="5">JCM 16929</strain>
    </source>
</reference>
<dbReference type="InterPro" id="IPR047057">
    <property type="entry name" value="MerR_fam"/>
</dbReference>
<name>A0ABP6ZZR9_9ACTN</name>